<protein>
    <recommendedName>
        <fullName evidence="4">Aminotransferase class I/classII large domain-containing protein</fullName>
    </recommendedName>
</protein>
<dbReference type="InterPro" id="IPR050881">
    <property type="entry name" value="LL-DAP_aminotransferase"/>
</dbReference>
<evidence type="ECO:0000256" key="1">
    <source>
        <dbReference type="ARBA" id="ARBA00001933"/>
    </source>
</evidence>
<dbReference type="InterPro" id="IPR015421">
    <property type="entry name" value="PyrdxlP-dep_Trfase_major"/>
</dbReference>
<evidence type="ECO:0000256" key="2">
    <source>
        <dbReference type="ARBA" id="ARBA00022576"/>
    </source>
</evidence>
<proteinExistence type="predicted"/>
<evidence type="ECO:0000259" key="4">
    <source>
        <dbReference type="Pfam" id="PF00155"/>
    </source>
</evidence>
<dbReference type="PANTHER" id="PTHR42832:SF3">
    <property type="entry name" value="L-GLUTAMINE--4-(METHYLSULFANYL)-2-OXOBUTANOATE AMINOTRANSFERASE"/>
    <property type="match status" value="1"/>
</dbReference>
<accession>A0A383BFW2</accession>
<dbReference type="SUPFAM" id="SSF53383">
    <property type="entry name" value="PLP-dependent transferases"/>
    <property type="match status" value="1"/>
</dbReference>
<dbReference type="Gene3D" id="3.40.640.10">
    <property type="entry name" value="Type I PLP-dependent aspartate aminotransferase-like (Major domain)"/>
    <property type="match status" value="1"/>
</dbReference>
<dbReference type="InterPro" id="IPR004839">
    <property type="entry name" value="Aminotransferase_I/II_large"/>
</dbReference>
<dbReference type="CDD" id="cd00609">
    <property type="entry name" value="AAT_like"/>
    <property type="match status" value="1"/>
</dbReference>
<dbReference type="Gene3D" id="3.90.1150.10">
    <property type="entry name" value="Aspartate Aminotransferase, domain 1"/>
    <property type="match status" value="1"/>
</dbReference>
<dbReference type="InterPro" id="IPR015422">
    <property type="entry name" value="PyrdxlP-dep_Trfase_small"/>
</dbReference>
<name>A0A383BFW2_9ZZZZ</name>
<evidence type="ECO:0000313" key="5">
    <source>
        <dbReference type="EMBL" id="SVE18749.1"/>
    </source>
</evidence>
<feature type="non-terminal residue" evidence="5">
    <location>
        <position position="1"/>
    </location>
</feature>
<comment type="cofactor">
    <cofactor evidence="1">
        <name>pyridoxal 5'-phosphate</name>
        <dbReference type="ChEBI" id="CHEBI:597326"/>
    </cofactor>
</comment>
<keyword evidence="3" id="KW-0808">Transferase</keyword>
<reference evidence="5" key="1">
    <citation type="submission" date="2018-05" db="EMBL/GenBank/DDBJ databases">
        <authorList>
            <person name="Lanie J.A."/>
            <person name="Ng W.-L."/>
            <person name="Kazmierczak K.M."/>
            <person name="Andrzejewski T.M."/>
            <person name="Davidsen T.M."/>
            <person name="Wayne K.J."/>
            <person name="Tettelin H."/>
            <person name="Glass J.I."/>
            <person name="Rusch D."/>
            <person name="Podicherti R."/>
            <person name="Tsui H.-C.T."/>
            <person name="Winkler M.E."/>
        </authorList>
    </citation>
    <scope>NUCLEOTIDE SEQUENCE</scope>
</reference>
<evidence type="ECO:0000256" key="3">
    <source>
        <dbReference type="ARBA" id="ARBA00022679"/>
    </source>
</evidence>
<dbReference type="EMBL" id="UINC01200042">
    <property type="protein sequence ID" value="SVE18749.1"/>
    <property type="molecule type" value="Genomic_DNA"/>
</dbReference>
<dbReference type="InterPro" id="IPR015424">
    <property type="entry name" value="PyrdxlP-dep_Trfase"/>
</dbReference>
<organism evidence="5">
    <name type="scientific">marine metagenome</name>
    <dbReference type="NCBI Taxonomy" id="408172"/>
    <lineage>
        <taxon>unclassified sequences</taxon>
        <taxon>metagenomes</taxon>
        <taxon>ecological metagenomes</taxon>
    </lineage>
</organism>
<dbReference type="AlphaFoldDB" id="A0A383BFW2"/>
<feature type="non-terminal residue" evidence="5">
    <location>
        <position position="246"/>
    </location>
</feature>
<dbReference type="GO" id="GO:0008483">
    <property type="term" value="F:transaminase activity"/>
    <property type="evidence" value="ECO:0007669"/>
    <property type="project" value="UniProtKB-KW"/>
</dbReference>
<feature type="domain" description="Aminotransferase class I/classII large" evidence="4">
    <location>
        <begin position="2"/>
        <end position="236"/>
    </location>
</feature>
<keyword evidence="2" id="KW-0032">Aminotransferase</keyword>
<dbReference type="PANTHER" id="PTHR42832">
    <property type="entry name" value="AMINO ACID AMINOTRANSFERASE"/>
    <property type="match status" value="1"/>
</dbReference>
<dbReference type="GO" id="GO:0030170">
    <property type="term" value="F:pyridoxal phosphate binding"/>
    <property type="evidence" value="ECO:0007669"/>
    <property type="project" value="InterPro"/>
</dbReference>
<sequence length="246" mass="26375">PIDLTVGSIDSAVQQHTVARITKSIKDIGSAGSAAAPVIPEFQKAFSSWFARRFDVDLNPETQVLPLTGAKTGVACAPLALVNPGETVLVPDPAYPAYRTAAIMAGGYVHTMPLVERNDFLPNMRQVDAAVAHEAKLMFISYPNNPTGSVTDIQMFREIVEFARQHNIIVCHDATHALMNYDDYEAPSLLQAPGGNDVGFEIFSLSVLFGGAPWELGVAVGNPSSLAALAHLTNNMDSTLFPVLQQ</sequence>
<dbReference type="Pfam" id="PF00155">
    <property type="entry name" value="Aminotran_1_2"/>
    <property type="match status" value="1"/>
</dbReference>
<gene>
    <name evidence="5" type="ORF">METZ01_LOCUS471603</name>
</gene>